<dbReference type="EnsemblBacteria" id="BAA30715">
    <property type="protein sequence ID" value="BAA30715"/>
    <property type="gene ID" value="BAA30715"/>
</dbReference>
<dbReference type="KEGG" id="pho:PH1603"/>
<accession>O59247</accession>
<dbReference type="AlphaFoldDB" id="O59247"/>
<dbReference type="EMBL" id="BA000001">
    <property type="protein sequence ID" value="BAA30715.1"/>
    <property type="molecule type" value="Genomic_DNA"/>
</dbReference>
<keyword evidence="2" id="KW-1185">Reference proteome</keyword>
<dbReference type="Proteomes" id="UP000000752">
    <property type="component" value="Chromosome"/>
</dbReference>
<dbReference type="PIR" id="C71039">
    <property type="entry name" value="C71039"/>
</dbReference>
<proteinExistence type="predicted"/>
<protein>
    <submittedName>
        <fullName evidence="1">Uncharacterized protein</fullName>
    </submittedName>
</protein>
<name>O59247_PYRHO</name>
<evidence type="ECO:0000313" key="1">
    <source>
        <dbReference type="EMBL" id="BAA30715.1"/>
    </source>
</evidence>
<evidence type="ECO:0000313" key="2">
    <source>
        <dbReference type="Proteomes" id="UP000000752"/>
    </source>
</evidence>
<sequence length="163" mass="19015">MPRWKCPRSTFPVDYNFNPLPIHFVFFNLTNIVSNIVNYIHAQVSLGILFKHFLEAFPDPMRYHLPICPSKVSSCFHSTEVPLPLFTLEGNAYQLPIWPRYPILSYGPLHYPKVITCNLMSKPSRSRVNHDDNLTFEEPVSFSHFRIKYLINYLNLKEVISGT</sequence>
<gene>
    <name evidence="1" type="ordered locus">PH1603</name>
</gene>
<organism evidence="1 2">
    <name type="scientific">Pyrococcus horikoshii (strain ATCC 700860 / DSM 12428 / JCM 9974 / NBRC 100139 / OT-3)</name>
    <dbReference type="NCBI Taxonomy" id="70601"/>
    <lineage>
        <taxon>Archaea</taxon>
        <taxon>Methanobacteriati</taxon>
        <taxon>Methanobacteriota</taxon>
        <taxon>Thermococci</taxon>
        <taxon>Thermococcales</taxon>
        <taxon>Thermococcaceae</taxon>
        <taxon>Pyrococcus</taxon>
    </lineage>
</organism>
<reference evidence="1 2" key="1">
    <citation type="journal article" date="1998" name="DNA Res.">
        <title>Complete sequence and gene organization of the genome of a hyper-thermophilic archaebacterium, Pyrococcus horikoshii OT3.</title>
        <authorList>
            <person name="Kawarabayasi Y."/>
            <person name="Sawada M."/>
            <person name="Horikawa H."/>
            <person name="Haikawa Y."/>
            <person name="Hino Y."/>
            <person name="Yamamoto S."/>
            <person name="Sekine M."/>
            <person name="Baba S."/>
            <person name="Kosugi H."/>
            <person name="Hosoyama A."/>
            <person name="Nagai Y."/>
            <person name="Sakai M."/>
            <person name="Ogura K."/>
            <person name="Otuka R."/>
            <person name="Nakazawa H."/>
            <person name="Takamiya M."/>
            <person name="Ohfuku Y."/>
            <person name="Funahashi T."/>
            <person name="Tanaka T."/>
            <person name="Kudoh Y."/>
            <person name="Yamazaki J."/>
            <person name="Kushida N."/>
            <person name="Oguchi A."/>
            <person name="Aoki K."/>
            <person name="Nakamura Y."/>
            <person name="Robb T.F."/>
            <person name="Horikoshi K."/>
            <person name="Masuchi Y."/>
            <person name="Shizuya H."/>
            <person name="Kikuchi H."/>
        </authorList>
    </citation>
    <scope>NUCLEOTIDE SEQUENCE [LARGE SCALE GENOMIC DNA]</scope>
    <source>
        <strain evidence="2">ATCC 700860 / DSM 12428 / JCM 9974 / NBRC 100139 / OT-3</strain>
    </source>
</reference>